<dbReference type="EMBL" id="JANFNH010000001">
    <property type="protein sequence ID" value="MCQ4040642.1"/>
    <property type="molecule type" value="Genomic_DNA"/>
</dbReference>
<evidence type="ECO:0000313" key="5">
    <source>
        <dbReference type="Proteomes" id="UP001206206"/>
    </source>
</evidence>
<dbReference type="Proteomes" id="UP001206206">
    <property type="component" value="Unassembled WGS sequence"/>
</dbReference>
<organism evidence="4 5">
    <name type="scientific">Streptantibioticus rubrisoli</name>
    <dbReference type="NCBI Taxonomy" id="1387313"/>
    <lineage>
        <taxon>Bacteria</taxon>
        <taxon>Bacillati</taxon>
        <taxon>Actinomycetota</taxon>
        <taxon>Actinomycetes</taxon>
        <taxon>Kitasatosporales</taxon>
        <taxon>Streptomycetaceae</taxon>
        <taxon>Streptantibioticus</taxon>
    </lineage>
</organism>
<dbReference type="PANTHER" id="PTHR33495:SF2">
    <property type="entry name" value="ANTI-SIGMA FACTOR ANTAGONIST TM_1081-RELATED"/>
    <property type="match status" value="1"/>
</dbReference>
<dbReference type="Pfam" id="PF01740">
    <property type="entry name" value="STAS"/>
    <property type="match status" value="1"/>
</dbReference>
<dbReference type="InterPro" id="IPR003658">
    <property type="entry name" value="Anti-sigma_ant"/>
</dbReference>
<evidence type="ECO:0000259" key="3">
    <source>
        <dbReference type="PROSITE" id="PS50801"/>
    </source>
</evidence>
<dbReference type="NCBIfam" id="TIGR00377">
    <property type="entry name" value="ant_ant_sig"/>
    <property type="match status" value="1"/>
</dbReference>
<dbReference type="Gene3D" id="3.30.750.24">
    <property type="entry name" value="STAS domain"/>
    <property type="match status" value="1"/>
</dbReference>
<gene>
    <name evidence="4" type="ORF">NON19_01055</name>
</gene>
<dbReference type="CDD" id="cd07043">
    <property type="entry name" value="STAS_anti-anti-sigma_factors"/>
    <property type="match status" value="1"/>
</dbReference>
<dbReference type="InterPro" id="IPR036513">
    <property type="entry name" value="STAS_dom_sf"/>
</dbReference>
<sequence length="104" mass="11107">MATTVTLDGELDLLTTARTTNLLAAAALTTSDIVVDLRSVTFMDATGLGPLARTACQVRGRGGRMTLVVADPRLERVLRLARLNDLFTVVRDGGGTDTHCQRHA</sequence>
<evidence type="ECO:0000256" key="1">
    <source>
        <dbReference type="ARBA" id="ARBA00009013"/>
    </source>
</evidence>
<dbReference type="PANTHER" id="PTHR33495">
    <property type="entry name" value="ANTI-SIGMA FACTOR ANTAGONIST TM_1081-RELATED-RELATED"/>
    <property type="match status" value="1"/>
</dbReference>
<feature type="domain" description="STAS" evidence="3">
    <location>
        <begin position="1"/>
        <end position="104"/>
    </location>
</feature>
<dbReference type="InterPro" id="IPR002645">
    <property type="entry name" value="STAS_dom"/>
</dbReference>
<protein>
    <recommendedName>
        <fullName evidence="2">Anti-sigma factor antagonist</fullName>
    </recommendedName>
</protein>
<evidence type="ECO:0000313" key="4">
    <source>
        <dbReference type="EMBL" id="MCQ4040642.1"/>
    </source>
</evidence>
<comment type="caution">
    <text evidence="4">The sequence shown here is derived from an EMBL/GenBank/DDBJ whole genome shotgun (WGS) entry which is preliminary data.</text>
</comment>
<evidence type="ECO:0000256" key="2">
    <source>
        <dbReference type="RuleBase" id="RU003749"/>
    </source>
</evidence>
<name>A0ABT1P5J2_9ACTN</name>
<reference evidence="4 5" key="1">
    <citation type="submission" date="2022-06" db="EMBL/GenBank/DDBJ databases">
        <title>Draft genome sequence of type strain Streptomyces rubrisoli DSM 42083.</title>
        <authorList>
            <person name="Duangmal K."/>
            <person name="Klaysubun C."/>
        </authorList>
    </citation>
    <scope>NUCLEOTIDE SEQUENCE [LARGE SCALE GENOMIC DNA]</scope>
    <source>
        <strain evidence="4 5">DSM 42083</strain>
    </source>
</reference>
<proteinExistence type="inferred from homology"/>
<comment type="similarity">
    <text evidence="1 2">Belongs to the anti-sigma-factor antagonist family.</text>
</comment>
<accession>A0ABT1P5J2</accession>
<keyword evidence="5" id="KW-1185">Reference proteome</keyword>
<dbReference type="SUPFAM" id="SSF52091">
    <property type="entry name" value="SpoIIaa-like"/>
    <property type="match status" value="1"/>
</dbReference>
<dbReference type="RefSeq" id="WP_255924592.1">
    <property type="nucleotide sequence ID" value="NZ_JANFNH010000001.1"/>
</dbReference>
<dbReference type="PROSITE" id="PS50801">
    <property type="entry name" value="STAS"/>
    <property type="match status" value="1"/>
</dbReference>